<feature type="region of interest" description="Disordered" evidence="1">
    <location>
        <begin position="1"/>
        <end position="20"/>
    </location>
</feature>
<dbReference type="InterPro" id="IPR036673">
    <property type="entry name" value="Cyanovirin-N_sf"/>
</dbReference>
<dbReference type="Proteomes" id="UP000237481">
    <property type="component" value="Unassembled WGS sequence"/>
</dbReference>
<reference evidence="3 4" key="1">
    <citation type="submission" date="2018-01" db="EMBL/GenBank/DDBJ databases">
        <title>Harnessing the power of phylogenomics to disentangle the directionality and signatures of interkingdom host jumping in the parasitic fungal genus Tolypocladium.</title>
        <authorList>
            <person name="Quandt C.A."/>
            <person name="Patterson W."/>
            <person name="Spatafora J.W."/>
        </authorList>
    </citation>
    <scope>NUCLEOTIDE SEQUENCE [LARGE SCALE GENOMIC DNA]</scope>
    <source>
        <strain evidence="3 4">NRBC 100945</strain>
    </source>
</reference>
<evidence type="ECO:0000313" key="4">
    <source>
        <dbReference type="Proteomes" id="UP000237481"/>
    </source>
</evidence>
<evidence type="ECO:0000313" key="3">
    <source>
        <dbReference type="EMBL" id="POR38366.1"/>
    </source>
</evidence>
<name>A0A2S4L7E3_9HYPO</name>
<dbReference type="Pfam" id="PF08881">
    <property type="entry name" value="CVNH"/>
    <property type="match status" value="1"/>
</dbReference>
<sequence>PGPSHTQHTRSKLPQFLGSPIPTTGPSVPFASCFEAWAGAVQTWSSIWGHAAARCRQGWLYWLWGAHCSLQLTDHVMSPSIPLVYYIFSVSSSYHPFLPGNVHIGVCLETASTPPLPPPLPTCLRCTSVDNSRSAPTAQENQAEMQLPRLLVSAVAISAAAAVPQGQPAYHGSQARSVEPDALIGIPNSGTSSAVREDTSTIAGLNNRVFAGQCQYMTLGGHGKHGKTTLDGQCVDSKGTWWRTSLNLNLCVANRAGALVYDEQGHFDSSCRPCIIADVEQGGSDDILLKCNCLDATGMPRLTKLQMGFQANDALAVIPNDGRLVCGNHQGDVNPVF</sequence>
<organism evidence="3 4">
    <name type="scientific">Tolypocladium paradoxum</name>
    <dbReference type="NCBI Taxonomy" id="94208"/>
    <lineage>
        <taxon>Eukaryota</taxon>
        <taxon>Fungi</taxon>
        <taxon>Dikarya</taxon>
        <taxon>Ascomycota</taxon>
        <taxon>Pezizomycotina</taxon>
        <taxon>Sordariomycetes</taxon>
        <taxon>Hypocreomycetidae</taxon>
        <taxon>Hypocreales</taxon>
        <taxon>Ophiocordycipitaceae</taxon>
        <taxon>Tolypocladium</taxon>
    </lineage>
</organism>
<protein>
    <recommendedName>
        <fullName evidence="2">Cyanovirin-N domain-containing protein</fullName>
    </recommendedName>
</protein>
<dbReference type="EMBL" id="PKSG01000146">
    <property type="protein sequence ID" value="POR38366.1"/>
    <property type="molecule type" value="Genomic_DNA"/>
</dbReference>
<accession>A0A2S4L7E3</accession>
<feature type="domain" description="Cyanovirin-N" evidence="2">
    <location>
        <begin position="210"/>
        <end position="299"/>
    </location>
</feature>
<dbReference type="AlphaFoldDB" id="A0A2S4L7E3"/>
<dbReference type="OrthoDB" id="2947935at2759"/>
<dbReference type="InterPro" id="IPR011058">
    <property type="entry name" value="Cyanovirin-N"/>
</dbReference>
<feature type="non-terminal residue" evidence="3">
    <location>
        <position position="1"/>
    </location>
</feature>
<comment type="caution">
    <text evidence="3">The sequence shown here is derived from an EMBL/GenBank/DDBJ whole genome shotgun (WGS) entry which is preliminary data.</text>
</comment>
<proteinExistence type="predicted"/>
<dbReference type="SUPFAM" id="SSF51322">
    <property type="entry name" value="Cyanovirin-N"/>
    <property type="match status" value="1"/>
</dbReference>
<gene>
    <name evidence="3" type="ORF">TPAR_01427</name>
</gene>
<evidence type="ECO:0000256" key="1">
    <source>
        <dbReference type="SAM" id="MobiDB-lite"/>
    </source>
</evidence>
<keyword evidence="4" id="KW-1185">Reference proteome</keyword>
<evidence type="ECO:0000259" key="2">
    <source>
        <dbReference type="Pfam" id="PF08881"/>
    </source>
</evidence>
<dbReference type="Gene3D" id="2.30.60.10">
    <property type="entry name" value="Cyanovirin-N"/>
    <property type="match status" value="1"/>
</dbReference>